<organism evidence="1 2">
    <name type="scientific">Cryptococcus depauperatus CBS 7841</name>
    <dbReference type="NCBI Taxonomy" id="1295531"/>
    <lineage>
        <taxon>Eukaryota</taxon>
        <taxon>Fungi</taxon>
        <taxon>Dikarya</taxon>
        <taxon>Basidiomycota</taxon>
        <taxon>Agaricomycotina</taxon>
        <taxon>Tremellomycetes</taxon>
        <taxon>Tremellales</taxon>
        <taxon>Cryptococcaceae</taxon>
        <taxon>Cryptococcus</taxon>
    </lineage>
</organism>
<dbReference type="EMBL" id="CP143784">
    <property type="protein sequence ID" value="WVN84885.1"/>
    <property type="molecule type" value="Genomic_DNA"/>
</dbReference>
<evidence type="ECO:0000313" key="2">
    <source>
        <dbReference type="Proteomes" id="UP000094043"/>
    </source>
</evidence>
<proteinExistence type="predicted"/>
<accession>A0A1E3J0H1</accession>
<dbReference type="OrthoDB" id="5346979at2759"/>
<dbReference type="Proteomes" id="UP000094043">
    <property type="component" value="Chromosome 1"/>
</dbReference>
<reference evidence="1" key="2">
    <citation type="journal article" date="2022" name="Elife">
        <title>Obligate sexual reproduction of a homothallic fungus closely related to the Cryptococcus pathogenic species complex.</title>
        <authorList>
            <person name="Passer A.R."/>
            <person name="Clancey S.A."/>
            <person name="Shea T."/>
            <person name="David-Palma M."/>
            <person name="Averette A.F."/>
            <person name="Boekhout T."/>
            <person name="Porcel B.M."/>
            <person name="Nowrousian M."/>
            <person name="Cuomo C.A."/>
            <person name="Sun S."/>
            <person name="Heitman J."/>
            <person name="Coelho M.A."/>
        </authorList>
    </citation>
    <scope>NUCLEOTIDE SEQUENCE</scope>
    <source>
        <strain evidence="1">CBS 7841</strain>
    </source>
</reference>
<name>A0A1E3J0H1_9TREE</name>
<dbReference type="GeneID" id="91084237"/>
<sequence length="243" mass="26234">MSSPILGEPNSLLASSEKPKKKLPKVAYYVGGSAMALTLGLTAFVVPFIRQAAKSMNRPEFLSNHHLPALTSRRFPTSSFTAPLSKIELSLLNSPHTDSTAESVMCMEEVPSEQLIKSRLFNSREEQSLFGASLMPLSSSPTAQSQQEHGEQANSFDGNLSGIKAFMYATALVLGCTGLGVWGVGKAIGATDASEFSLKMRQHLALAMPGLIETINKPDRSDDSDSNTLELWIQQLKSEDEGN</sequence>
<dbReference type="RefSeq" id="XP_066065586.1">
    <property type="nucleotide sequence ID" value="XM_066209489.1"/>
</dbReference>
<evidence type="ECO:0000313" key="1">
    <source>
        <dbReference type="EMBL" id="WVN84885.1"/>
    </source>
</evidence>
<reference evidence="1" key="3">
    <citation type="submission" date="2024-01" db="EMBL/GenBank/DDBJ databases">
        <authorList>
            <person name="Coelho M.A."/>
            <person name="David-Palma M."/>
            <person name="Shea T."/>
            <person name="Sun S."/>
            <person name="Cuomo C.A."/>
            <person name="Heitman J."/>
        </authorList>
    </citation>
    <scope>NUCLEOTIDE SEQUENCE</scope>
    <source>
        <strain evidence="1">CBS 7841</strain>
    </source>
</reference>
<dbReference type="AlphaFoldDB" id="A0A1E3J0H1"/>
<protein>
    <submittedName>
        <fullName evidence="1">Uncharacterized protein</fullName>
    </submittedName>
</protein>
<dbReference type="KEGG" id="cdep:91084237"/>
<keyword evidence="2" id="KW-1185">Reference proteome</keyword>
<reference evidence="1" key="1">
    <citation type="submission" date="2016-06" db="EMBL/GenBank/DDBJ databases">
        <authorList>
            <person name="Cuomo C."/>
            <person name="Litvintseva A."/>
            <person name="Heitman J."/>
            <person name="Chen Y."/>
            <person name="Sun S."/>
            <person name="Springer D."/>
            <person name="Dromer F."/>
            <person name="Young S."/>
            <person name="Zeng Q."/>
            <person name="Chapman S."/>
            <person name="Gujja S."/>
            <person name="Saif S."/>
            <person name="Birren B."/>
        </authorList>
    </citation>
    <scope>NUCLEOTIDE SEQUENCE</scope>
    <source>
        <strain evidence="1">CBS 7841</strain>
    </source>
</reference>
<gene>
    <name evidence="1" type="ORF">L203_100021</name>
</gene>
<dbReference type="VEuPathDB" id="FungiDB:L203_00321"/>